<keyword evidence="6" id="KW-0347">Helicase</keyword>
<reference evidence="11 13" key="2">
    <citation type="submission" date="2020-10" db="EMBL/GenBank/DDBJ databases">
        <title>Genome sequencing of Bifidobacterium eulemuris_DSMZ_100216.</title>
        <authorList>
            <person name="Kim J."/>
        </authorList>
    </citation>
    <scope>NUCLEOTIDE SEQUENCE [LARGE SCALE GENOMIC DNA]</scope>
    <source>
        <strain evidence="11 13">DSM 100216</strain>
    </source>
</reference>
<evidence type="ECO:0000256" key="8">
    <source>
        <dbReference type="ARBA" id="ARBA00023118"/>
    </source>
</evidence>
<organism evidence="10 12">
    <name type="scientific">Bifidobacterium eulemuris</name>
    <dbReference type="NCBI Taxonomy" id="1765219"/>
    <lineage>
        <taxon>Bacteria</taxon>
        <taxon>Bacillati</taxon>
        <taxon>Actinomycetota</taxon>
        <taxon>Actinomycetes</taxon>
        <taxon>Bifidobacteriales</taxon>
        <taxon>Bifidobacteriaceae</taxon>
        <taxon>Bifidobacterium</taxon>
    </lineage>
</organism>
<keyword evidence="5" id="KW-0378">Hydrolase</keyword>
<dbReference type="GO" id="GO:0051607">
    <property type="term" value="P:defense response to virus"/>
    <property type="evidence" value="ECO:0007669"/>
    <property type="project" value="UniProtKB-KW"/>
</dbReference>
<gene>
    <name evidence="11" type="primary">cas3u</name>
    <name evidence="11" type="ORF">BE0216_10775</name>
    <name evidence="10" type="ORF">BEUL_2058</name>
</gene>
<keyword evidence="7" id="KW-0067">ATP-binding</keyword>
<dbReference type="InterPro" id="IPR013444">
    <property type="entry name" value="Helicase_Cas3_CRISPR-ass_Anaes"/>
</dbReference>
<name>A0A261G0Y7_9BIFI</name>
<dbReference type="EMBL" id="CP062938">
    <property type="protein sequence ID" value="QOL32865.1"/>
    <property type="molecule type" value="Genomic_DNA"/>
</dbReference>
<keyword evidence="11" id="KW-0540">Nuclease</keyword>
<dbReference type="EMBL" id="MWWZ01000013">
    <property type="protein sequence ID" value="OZG65048.1"/>
    <property type="molecule type" value="Genomic_DNA"/>
</dbReference>
<proteinExistence type="inferred from homology"/>
<dbReference type="InterPro" id="IPR038257">
    <property type="entry name" value="CRISPR-assoc_Cas3_HD_sf"/>
</dbReference>
<dbReference type="InterPro" id="IPR054712">
    <property type="entry name" value="Cas3-like_dom"/>
</dbReference>
<dbReference type="KEGG" id="beu:BE0216_10775"/>
<dbReference type="SMART" id="SM00490">
    <property type="entry name" value="HELICc"/>
    <property type="match status" value="1"/>
</dbReference>
<dbReference type="GO" id="GO:0005524">
    <property type="term" value="F:ATP binding"/>
    <property type="evidence" value="ECO:0007669"/>
    <property type="project" value="UniProtKB-KW"/>
</dbReference>
<evidence type="ECO:0000259" key="9">
    <source>
        <dbReference type="PROSITE" id="PS51643"/>
    </source>
</evidence>
<comment type="similarity">
    <text evidence="2">In the central section; belongs to the CRISPR-associated helicase Cas3 family.</text>
</comment>
<evidence type="ECO:0000313" key="13">
    <source>
        <dbReference type="Proteomes" id="UP000593943"/>
    </source>
</evidence>
<comment type="similarity">
    <text evidence="1">In the N-terminal section; belongs to the CRISPR-associated nuclease Cas3-HD family.</text>
</comment>
<dbReference type="InterPro" id="IPR006483">
    <property type="entry name" value="CRISPR-assoc_Cas3_HD"/>
</dbReference>
<dbReference type="Proteomes" id="UP000216057">
    <property type="component" value="Unassembled WGS sequence"/>
</dbReference>
<dbReference type="Gene3D" id="1.10.3210.30">
    <property type="match status" value="1"/>
</dbReference>
<reference evidence="10 12" key="1">
    <citation type="journal article" date="2017" name="BMC Genomics">
        <title>Comparative genomic and phylogenomic analyses of the Bifidobacteriaceae family.</title>
        <authorList>
            <person name="Lugli G.A."/>
            <person name="Milani C."/>
            <person name="Turroni F."/>
            <person name="Duranti S."/>
            <person name="Mancabelli L."/>
            <person name="Mangifesta M."/>
            <person name="Ferrario C."/>
            <person name="Modesto M."/>
            <person name="Mattarelli P."/>
            <person name="Jiri K."/>
            <person name="van Sinderen D."/>
            <person name="Ventura M."/>
        </authorList>
    </citation>
    <scope>NUCLEOTIDE SEQUENCE [LARGE SCALE GENOMIC DNA]</scope>
    <source>
        <strain evidence="10 12">DSM 100216</strain>
    </source>
</reference>
<evidence type="ECO:0000256" key="2">
    <source>
        <dbReference type="ARBA" id="ARBA00009046"/>
    </source>
</evidence>
<keyword evidence="11" id="KW-0255">Endonuclease</keyword>
<evidence type="ECO:0000313" key="12">
    <source>
        <dbReference type="Proteomes" id="UP000216057"/>
    </source>
</evidence>
<evidence type="ECO:0000256" key="4">
    <source>
        <dbReference type="ARBA" id="ARBA00022741"/>
    </source>
</evidence>
<dbReference type="Gene3D" id="3.40.50.300">
    <property type="entry name" value="P-loop containing nucleotide triphosphate hydrolases"/>
    <property type="match status" value="2"/>
</dbReference>
<dbReference type="Pfam" id="PF22590">
    <property type="entry name" value="Cas3-like_C_2"/>
    <property type="match status" value="1"/>
</dbReference>
<evidence type="ECO:0000313" key="11">
    <source>
        <dbReference type="EMBL" id="QOL32865.1"/>
    </source>
</evidence>
<accession>A0A261G0Y7</accession>
<protein>
    <submittedName>
        <fullName evidence="11">Type I-U CRISPR-associated helicase/endonuclease Cas3</fullName>
    </submittedName>
</protein>
<sequence length="1105" mass="124350">MAEITFVNYLEERFRAFIAAAHDGRVPYQWQIRTMRMIAEHGRWPDRIVAPTASGKTCVIDIHVFLNAMAGLQEDKQSPEDMHNDANEPSLQKLPRRLALTVNRRSLVDDQYEEALALQRRILDSDKDDALYEFRCGLESRAGAGKDALPKIEDDQRALSTLIAVELRGGLGSNAQRREWRYYPQTCAVICATPDMFGSRLLFRGYGTSRAMRPMEAGELAYDTVLVADEAHLSRQLLETARQVSRIESFSSDDTVRSCVSPLQVVETTATPSSAEDHADDIISVGVESADFTVDTDLARRLGASYSVDDSGVLERCSKRITVDCSALKEQEKINNIVDCCEELIANHADQTADGLPNIVGCVVNTVSTAQKVKKELEKRLKGDESKGTIQSYVGPMRPYDKEQVAASFHDTFAEKSSAQAPCCIIGTQTLEVGVDVDFADMVTELAPASALAQRAGRVNRRGLRELSHIYVYGLSDKASSTDREKNARPYTVEELDESRKWIDKLPVLEDDHEFSAWAIREAEERGNPVPVSKPSRLLYQRLESWDVENLSHTDEDLFADCSIGELQQTPSDINLWLRDSLDQDIAPSVGIVVRDLPWDDAVAAELIGLAAPMDSEIFPVRSWAQLSNRTNSLRSYLEENEDEYQPIRMQNAIGEIELHHRRIFRYRASANASARVAVFTNQQEFDISQSGCVEPGDVFIVDSYAPLFSDAEYPVFDPKDKGGSPTEDVLNRCNGDWNGMDKASQSIKQQDLVVVRVDRTVRNSASEAAENLRMQLDDIQQYMEQGRVSSEKLDEKQREIPSLIQRLLNAIMQSQSQAANELTMADYLVDDGEHETEHVDTVTYAKRHSLSCHDVYWFALRSDAALTGNELSQESSSVRQKDVDLHGVDLHGVDLHGPEGHQRYVANRAQAIAEQIGLRELESLFFRAGLYHDEGKKDKRFQNLLQHGELENSGDDKVLAKSGFSSWKGERQFREANQLRGWRHEQRSVAEFLTARDNGEIESVVCETESAVELVERLIGTSHGHGRSSFKHATDFLLPQQYGEPSEEQQERREQLLKHSRELFDQGGWESLIDRTNHRYGFWGMAYLESLLRAADITVSKEGR</sequence>
<dbReference type="InterPro" id="IPR001650">
    <property type="entry name" value="Helicase_C-like"/>
</dbReference>
<keyword evidence="13" id="KW-1185">Reference proteome</keyword>
<evidence type="ECO:0000256" key="5">
    <source>
        <dbReference type="ARBA" id="ARBA00022801"/>
    </source>
</evidence>
<dbReference type="GO" id="GO:0004519">
    <property type="term" value="F:endonuclease activity"/>
    <property type="evidence" value="ECO:0007669"/>
    <property type="project" value="UniProtKB-KW"/>
</dbReference>
<dbReference type="SUPFAM" id="SSF52540">
    <property type="entry name" value="P-loop containing nucleoside triphosphate hydrolases"/>
    <property type="match status" value="1"/>
</dbReference>
<dbReference type="RefSeq" id="WP_094637563.1">
    <property type="nucleotide sequence ID" value="NZ_CP062938.1"/>
</dbReference>
<keyword evidence="3" id="KW-0479">Metal-binding</keyword>
<keyword evidence="8" id="KW-0051">Antiviral defense</keyword>
<dbReference type="OrthoDB" id="9810236at2"/>
<feature type="domain" description="HD Cas3-type" evidence="9">
    <location>
        <begin position="906"/>
        <end position="1099"/>
    </location>
</feature>
<keyword evidence="4" id="KW-0547">Nucleotide-binding</keyword>
<dbReference type="AlphaFoldDB" id="A0A261G0Y7"/>
<dbReference type="GO" id="GO:0016787">
    <property type="term" value="F:hydrolase activity"/>
    <property type="evidence" value="ECO:0007669"/>
    <property type="project" value="UniProtKB-KW"/>
</dbReference>
<evidence type="ECO:0000256" key="1">
    <source>
        <dbReference type="ARBA" id="ARBA00006847"/>
    </source>
</evidence>
<dbReference type="InterPro" id="IPR027417">
    <property type="entry name" value="P-loop_NTPase"/>
</dbReference>
<dbReference type="NCBIfam" id="TIGR02621">
    <property type="entry name" value="cas3_GSU0051"/>
    <property type="match status" value="1"/>
</dbReference>
<evidence type="ECO:0000313" key="10">
    <source>
        <dbReference type="EMBL" id="OZG65048.1"/>
    </source>
</evidence>
<dbReference type="Proteomes" id="UP000593943">
    <property type="component" value="Chromosome"/>
</dbReference>
<dbReference type="GO" id="GO:0004386">
    <property type="term" value="F:helicase activity"/>
    <property type="evidence" value="ECO:0007669"/>
    <property type="project" value="UniProtKB-KW"/>
</dbReference>
<evidence type="ECO:0000256" key="7">
    <source>
        <dbReference type="ARBA" id="ARBA00022840"/>
    </source>
</evidence>
<dbReference type="GO" id="GO:0046872">
    <property type="term" value="F:metal ion binding"/>
    <property type="evidence" value="ECO:0007669"/>
    <property type="project" value="UniProtKB-KW"/>
</dbReference>
<evidence type="ECO:0000256" key="3">
    <source>
        <dbReference type="ARBA" id="ARBA00022723"/>
    </source>
</evidence>
<dbReference type="PROSITE" id="PS51643">
    <property type="entry name" value="HD_CAS3"/>
    <property type="match status" value="1"/>
</dbReference>
<evidence type="ECO:0000256" key="6">
    <source>
        <dbReference type="ARBA" id="ARBA00022806"/>
    </source>
</evidence>